<protein>
    <submittedName>
        <fullName evidence="8">ABC transporter permease</fullName>
    </submittedName>
</protein>
<dbReference type="PANTHER" id="PTHR30294">
    <property type="entry name" value="MEMBRANE COMPONENT OF ABC TRANSPORTER YHHJ-RELATED"/>
    <property type="match status" value="1"/>
</dbReference>
<evidence type="ECO:0000256" key="4">
    <source>
        <dbReference type="ARBA" id="ARBA00022989"/>
    </source>
</evidence>
<dbReference type="EMBL" id="JBBPCC010000011">
    <property type="protein sequence ID" value="MEK8129855.1"/>
    <property type="molecule type" value="Genomic_DNA"/>
</dbReference>
<sequence length="389" mass="42076">MANIALIAWTHIKMISRVRVVIFVMMVFPLLLIVILGSALSESFGTVDMKLKPVKITVVNLDQGIWNERMLGYLHSPELEGVLEASQGSTREEAVERLRTGSSEFAVVIPAGFGAALQEGGAANWELIAGKNRQQNLIAQTVLSGYLDRINYTQATAIAAVRQGAQPAVEAEGGRDRAALIKLGRLGEQGHRYTAMQYYASSMLIMFMLYSGMMLAITLVGERESHTLARLSALPVSMNQIAGGKMLGHTLLTLLQAALIIVFTQYVYGVDWGDSLQLLAANCLAVAAASMSIAMIVTAFAKSIKAVTGTFQFVIIIMTFLSGGFTADMPQVVELLGRFTVNQWAMQSLLHLMIYEHAAAVQQLGVLAAIAAGLVIASGITYWKVGYRE</sequence>
<evidence type="ECO:0000313" key="8">
    <source>
        <dbReference type="EMBL" id="MEK8129855.1"/>
    </source>
</evidence>
<accession>A0ABU9DP82</accession>
<evidence type="ECO:0000313" key="9">
    <source>
        <dbReference type="Proteomes" id="UP001469365"/>
    </source>
</evidence>
<keyword evidence="2" id="KW-1003">Cell membrane</keyword>
<keyword evidence="4 6" id="KW-1133">Transmembrane helix</keyword>
<dbReference type="Proteomes" id="UP001469365">
    <property type="component" value="Unassembled WGS sequence"/>
</dbReference>
<dbReference type="InterPro" id="IPR013525">
    <property type="entry name" value="ABC2_TM"/>
</dbReference>
<evidence type="ECO:0000259" key="7">
    <source>
        <dbReference type="Pfam" id="PF12698"/>
    </source>
</evidence>
<feature type="transmembrane region" description="Helical" evidence="6">
    <location>
        <begin position="307"/>
        <end position="327"/>
    </location>
</feature>
<name>A0ABU9DP82_9BACL</name>
<feature type="transmembrane region" description="Helical" evidence="6">
    <location>
        <begin position="198"/>
        <end position="220"/>
    </location>
</feature>
<dbReference type="PANTHER" id="PTHR30294:SF48">
    <property type="entry name" value="LINEARMYCIN RESISTANCE PERMEASE PROTEIN LNRM"/>
    <property type="match status" value="1"/>
</dbReference>
<evidence type="ECO:0000256" key="6">
    <source>
        <dbReference type="SAM" id="Phobius"/>
    </source>
</evidence>
<keyword evidence="9" id="KW-1185">Reference proteome</keyword>
<evidence type="ECO:0000256" key="3">
    <source>
        <dbReference type="ARBA" id="ARBA00022692"/>
    </source>
</evidence>
<dbReference type="InterPro" id="IPR051449">
    <property type="entry name" value="ABC-2_transporter_component"/>
</dbReference>
<evidence type="ECO:0000256" key="2">
    <source>
        <dbReference type="ARBA" id="ARBA00022475"/>
    </source>
</evidence>
<comment type="subcellular location">
    <subcellularLocation>
        <location evidence="1">Cell membrane</location>
        <topology evidence="1">Multi-pass membrane protein</topology>
    </subcellularLocation>
</comment>
<keyword evidence="5 6" id="KW-0472">Membrane</keyword>
<organism evidence="8 9">
    <name type="scientific">Paenibacillus filicis</name>
    <dbReference type="NCBI Taxonomy" id="669464"/>
    <lineage>
        <taxon>Bacteria</taxon>
        <taxon>Bacillati</taxon>
        <taxon>Bacillota</taxon>
        <taxon>Bacilli</taxon>
        <taxon>Bacillales</taxon>
        <taxon>Paenibacillaceae</taxon>
        <taxon>Paenibacillus</taxon>
    </lineage>
</organism>
<proteinExistence type="predicted"/>
<gene>
    <name evidence="8" type="ORF">WMW72_18280</name>
</gene>
<feature type="transmembrane region" description="Helical" evidence="6">
    <location>
        <begin position="279"/>
        <end position="300"/>
    </location>
</feature>
<dbReference type="RefSeq" id="WP_341416965.1">
    <property type="nucleotide sequence ID" value="NZ_JBBPCC010000011.1"/>
</dbReference>
<evidence type="ECO:0000256" key="1">
    <source>
        <dbReference type="ARBA" id="ARBA00004651"/>
    </source>
</evidence>
<feature type="domain" description="ABC-2 type transporter transmembrane" evidence="7">
    <location>
        <begin position="20"/>
        <end position="378"/>
    </location>
</feature>
<feature type="transmembrane region" description="Helical" evidence="6">
    <location>
        <begin position="247"/>
        <end position="267"/>
    </location>
</feature>
<feature type="transmembrane region" description="Helical" evidence="6">
    <location>
        <begin position="360"/>
        <end position="383"/>
    </location>
</feature>
<dbReference type="Pfam" id="PF12698">
    <property type="entry name" value="ABC2_membrane_3"/>
    <property type="match status" value="1"/>
</dbReference>
<reference evidence="8 9" key="1">
    <citation type="submission" date="2024-04" db="EMBL/GenBank/DDBJ databases">
        <title>draft genome sequnece of Paenibacillus filicis.</title>
        <authorList>
            <person name="Kim D.-U."/>
        </authorList>
    </citation>
    <scope>NUCLEOTIDE SEQUENCE [LARGE SCALE GENOMIC DNA]</scope>
    <source>
        <strain evidence="8 9">KACC14197</strain>
    </source>
</reference>
<feature type="transmembrane region" description="Helical" evidence="6">
    <location>
        <begin position="20"/>
        <end position="40"/>
    </location>
</feature>
<keyword evidence="3 6" id="KW-0812">Transmembrane</keyword>
<comment type="caution">
    <text evidence="8">The sequence shown here is derived from an EMBL/GenBank/DDBJ whole genome shotgun (WGS) entry which is preliminary data.</text>
</comment>
<evidence type="ECO:0000256" key="5">
    <source>
        <dbReference type="ARBA" id="ARBA00023136"/>
    </source>
</evidence>
<dbReference type="Gene3D" id="3.40.1710.10">
    <property type="entry name" value="abc type-2 transporter like domain"/>
    <property type="match status" value="1"/>
</dbReference>